<keyword evidence="3" id="KW-1185">Reference proteome</keyword>
<protein>
    <submittedName>
        <fullName evidence="2">Uridylate kinase</fullName>
    </submittedName>
</protein>
<dbReference type="EMBL" id="CP037452">
    <property type="protein sequence ID" value="QDV52668.1"/>
    <property type="molecule type" value="Genomic_DNA"/>
</dbReference>
<gene>
    <name evidence="2" type="primary">pyrH_2</name>
    <name evidence="2" type="ORF">Enr17x_47340</name>
</gene>
<dbReference type="SUPFAM" id="SSF53633">
    <property type="entry name" value="Carbamate kinase-like"/>
    <property type="match status" value="1"/>
</dbReference>
<keyword evidence="2" id="KW-0418">Kinase</keyword>
<evidence type="ECO:0000259" key="1">
    <source>
        <dbReference type="Pfam" id="PF00696"/>
    </source>
</evidence>
<evidence type="ECO:0000313" key="3">
    <source>
        <dbReference type="Proteomes" id="UP000318313"/>
    </source>
</evidence>
<dbReference type="RefSeq" id="WP_145311962.1">
    <property type="nucleotide sequence ID" value="NZ_CP037452.1"/>
</dbReference>
<dbReference type="AlphaFoldDB" id="A0A518IHV6"/>
<name>A0A518IHV6_9PLAN</name>
<dbReference type="OrthoDB" id="8526978at2"/>
<dbReference type="InterPro" id="IPR036393">
    <property type="entry name" value="AceGlu_kinase-like_sf"/>
</dbReference>
<dbReference type="GO" id="GO:0016301">
    <property type="term" value="F:kinase activity"/>
    <property type="evidence" value="ECO:0007669"/>
    <property type="project" value="UniProtKB-KW"/>
</dbReference>
<proteinExistence type="predicted"/>
<dbReference type="Pfam" id="PF00696">
    <property type="entry name" value="AA_kinase"/>
    <property type="match status" value="1"/>
</dbReference>
<dbReference type="InterPro" id="IPR001048">
    <property type="entry name" value="Asp/Glu/Uridylate_kinase"/>
</dbReference>
<accession>A0A518IHV6</accession>
<dbReference type="Proteomes" id="UP000318313">
    <property type="component" value="Chromosome"/>
</dbReference>
<dbReference type="KEGG" id="gfm:Enr17x_47340"/>
<dbReference type="Gene3D" id="3.40.1160.10">
    <property type="entry name" value="Acetylglutamate kinase-like"/>
    <property type="match status" value="1"/>
</dbReference>
<feature type="domain" description="Aspartate/glutamate/uridylate kinase" evidence="1">
    <location>
        <begin position="5"/>
        <end position="152"/>
    </location>
</feature>
<sequence length="214" mass="22909">MCVSVIKVGGSLFDLPDLATQLQRLLGRLENAMPLIVCGGGTAADLVRDWDRTHHLGETKAHWLAIQSLMLNDRLLCAMLPNACLVSTQSEAIQVWNSGNIPVLSAYDYLTQTSSSTFAELPESWGVTSDSIAAWITLTLPADELILLKSVELPVEKTVSDLAEAGLVDAYLPTLAAAIPTLRWCNLRADTTSIQLATVISGSSFQSKNATGPA</sequence>
<keyword evidence="2" id="KW-0808">Transferase</keyword>
<organism evidence="2 3">
    <name type="scientific">Gimesia fumaroli</name>
    <dbReference type="NCBI Taxonomy" id="2527976"/>
    <lineage>
        <taxon>Bacteria</taxon>
        <taxon>Pseudomonadati</taxon>
        <taxon>Planctomycetota</taxon>
        <taxon>Planctomycetia</taxon>
        <taxon>Planctomycetales</taxon>
        <taxon>Planctomycetaceae</taxon>
        <taxon>Gimesia</taxon>
    </lineage>
</organism>
<reference evidence="2 3" key="1">
    <citation type="submission" date="2019-03" db="EMBL/GenBank/DDBJ databases">
        <title>Deep-cultivation of Planctomycetes and their phenomic and genomic characterization uncovers novel biology.</title>
        <authorList>
            <person name="Wiegand S."/>
            <person name="Jogler M."/>
            <person name="Boedeker C."/>
            <person name="Pinto D."/>
            <person name="Vollmers J."/>
            <person name="Rivas-Marin E."/>
            <person name="Kohn T."/>
            <person name="Peeters S.H."/>
            <person name="Heuer A."/>
            <person name="Rast P."/>
            <person name="Oberbeckmann S."/>
            <person name="Bunk B."/>
            <person name="Jeske O."/>
            <person name="Meyerdierks A."/>
            <person name="Storesund J.E."/>
            <person name="Kallscheuer N."/>
            <person name="Luecker S."/>
            <person name="Lage O.M."/>
            <person name="Pohl T."/>
            <person name="Merkel B.J."/>
            <person name="Hornburger P."/>
            <person name="Mueller R.-W."/>
            <person name="Bruemmer F."/>
            <person name="Labrenz M."/>
            <person name="Spormann A.M."/>
            <person name="Op den Camp H."/>
            <person name="Overmann J."/>
            <person name="Amann R."/>
            <person name="Jetten M.S.M."/>
            <person name="Mascher T."/>
            <person name="Medema M.H."/>
            <person name="Devos D.P."/>
            <person name="Kaster A.-K."/>
            <person name="Ovreas L."/>
            <person name="Rohde M."/>
            <person name="Galperin M.Y."/>
            <person name="Jogler C."/>
        </authorList>
    </citation>
    <scope>NUCLEOTIDE SEQUENCE [LARGE SCALE GENOMIC DNA]</scope>
    <source>
        <strain evidence="2 3">Enr17</strain>
    </source>
</reference>
<evidence type="ECO:0000313" key="2">
    <source>
        <dbReference type="EMBL" id="QDV52668.1"/>
    </source>
</evidence>